<protein>
    <submittedName>
        <fullName evidence="2">SSU ribosomal protein S4p (S9e) @ SSU ribosomal protein S4p (S9e), zinc-dependent</fullName>
    </submittedName>
</protein>
<reference evidence="2" key="1">
    <citation type="submission" date="2020-02" db="EMBL/GenBank/DDBJ databases">
        <authorList>
            <person name="Meier V. D."/>
        </authorList>
    </citation>
    <scope>NUCLEOTIDE SEQUENCE</scope>
    <source>
        <strain evidence="2">AVDCRST_MAG68</strain>
    </source>
</reference>
<organism evidence="2">
    <name type="scientific">uncultured Gemmatimonadota bacterium</name>
    <dbReference type="NCBI Taxonomy" id="203437"/>
    <lineage>
        <taxon>Bacteria</taxon>
        <taxon>Pseudomonadati</taxon>
        <taxon>Gemmatimonadota</taxon>
        <taxon>environmental samples</taxon>
    </lineage>
</organism>
<keyword evidence="2" id="KW-0689">Ribosomal protein</keyword>
<feature type="compositionally biased region" description="Basic and acidic residues" evidence="1">
    <location>
        <begin position="60"/>
        <end position="75"/>
    </location>
</feature>
<dbReference type="AlphaFoldDB" id="A0A6J4KRR4"/>
<evidence type="ECO:0000313" key="2">
    <source>
        <dbReference type="EMBL" id="CAA9313162.1"/>
    </source>
</evidence>
<name>A0A6J4KRR4_9BACT</name>
<proteinExistence type="predicted"/>
<gene>
    <name evidence="2" type="ORF">AVDCRST_MAG68-1367</name>
</gene>
<feature type="non-terminal residue" evidence="2">
    <location>
        <position position="1"/>
    </location>
</feature>
<feature type="compositionally biased region" description="Low complexity" evidence="1">
    <location>
        <begin position="188"/>
        <end position="204"/>
    </location>
</feature>
<keyword evidence="2" id="KW-0687">Ribonucleoprotein</keyword>
<dbReference type="GO" id="GO:0005840">
    <property type="term" value="C:ribosome"/>
    <property type="evidence" value="ECO:0007669"/>
    <property type="project" value="UniProtKB-KW"/>
</dbReference>
<feature type="non-terminal residue" evidence="2">
    <location>
        <position position="204"/>
    </location>
</feature>
<evidence type="ECO:0000256" key="1">
    <source>
        <dbReference type="SAM" id="MobiDB-lite"/>
    </source>
</evidence>
<dbReference type="EMBL" id="CADCTW010000078">
    <property type="protein sequence ID" value="CAA9313162.1"/>
    <property type="molecule type" value="Genomic_DNA"/>
</dbReference>
<feature type="region of interest" description="Disordered" evidence="1">
    <location>
        <begin position="1"/>
        <end position="204"/>
    </location>
</feature>
<accession>A0A6J4KRR4</accession>
<sequence length="204" mass="21499">GSLHRAFVPALPPRRTEAVPQGHQVLHREVPGGAPPVRPRPARPVGRRAPQEGLRVRAPASREAEGEAHLRRGREAVPQPVREGRPRQGRHGREPPRGAGEPAGQHPLPDGLRVHPQGGPPAHHPRARAGERPQAGHRLRPGAPGRRGAHRAQEQGHPAGAGFARLQDQAEHGELAGGGRGLAHRAHGVAPHPRGDPARGAGAA</sequence>
<feature type="compositionally biased region" description="Basic and acidic residues" evidence="1">
    <location>
        <begin position="82"/>
        <end position="96"/>
    </location>
</feature>